<reference evidence="7" key="2">
    <citation type="submission" date="2015-01" db="EMBL/GenBank/DDBJ databases">
        <title>Evolutionary Origins and Diversification of the Mycorrhizal Mutualists.</title>
        <authorList>
            <consortium name="DOE Joint Genome Institute"/>
            <consortium name="Mycorrhizal Genomics Consortium"/>
            <person name="Kohler A."/>
            <person name="Kuo A."/>
            <person name="Nagy L.G."/>
            <person name="Floudas D."/>
            <person name="Copeland A."/>
            <person name="Barry K.W."/>
            <person name="Cichocki N."/>
            <person name="Veneault-Fourrey C."/>
            <person name="LaButti K."/>
            <person name="Lindquist E.A."/>
            <person name="Lipzen A."/>
            <person name="Lundell T."/>
            <person name="Morin E."/>
            <person name="Murat C."/>
            <person name="Riley R."/>
            <person name="Ohm R."/>
            <person name="Sun H."/>
            <person name="Tunlid A."/>
            <person name="Henrissat B."/>
            <person name="Grigoriev I.V."/>
            <person name="Hibbett D.S."/>
            <person name="Martin F."/>
        </authorList>
    </citation>
    <scope>NUCLEOTIDE SEQUENCE [LARGE SCALE GENOMIC DNA]</scope>
    <source>
        <strain evidence="7">F 1598</strain>
    </source>
</reference>
<organism evidence="6 7">
    <name type="scientific">Piloderma croceum (strain F 1598)</name>
    <dbReference type="NCBI Taxonomy" id="765440"/>
    <lineage>
        <taxon>Eukaryota</taxon>
        <taxon>Fungi</taxon>
        <taxon>Dikarya</taxon>
        <taxon>Basidiomycota</taxon>
        <taxon>Agaricomycotina</taxon>
        <taxon>Agaricomycetes</taxon>
        <taxon>Agaricomycetidae</taxon>
        <taxon>Atheliales</taxon>
        <taxon>Atheliaceae</taxon>
        <taxon>Piloderma</taxon>
    </lineage>
</organism>
<dbReference type="AlphaFoldDB" id="A0A0C3FQR0"/>
<dbReference type="PROSITE" id="PS01360">
    <property type="entry name" value="ZF_MYND_1"/>
    <property type="match status" value="1"/>
</dbReference>
<gene>
    <name evidence="6" type="ORF">PILCRDRAFT_820955</name>
</gene>
<dbReference type="Pfam" id="PF01753">
    <property type="entry name" value="zf-MYND"/>
    <property type="match status" value="1"/>
</dbReference>
<dbReference type="Proteomes" id="UP000054166">
    <property type="component" value="Unassembled WGS sequence"/>
</dbReference>
<dbReference type="Gene3D" id="6.10.140.2220">
    <property type="match status" value="1"/>
</dbReference>
<evidence type="ECO:0000259" key="5">
    <source>
        <dbReference type="PROSITE" id="PS50865"/>
    </source>
</evidence>
<dbReference type="InParanoid" id="A0A0C3FQR0"/>
<evidence type="ECO:0000256" key="3">
    <source>
        <dbReference type="ARBA" id="ARBA00022833"/>
    </source>
</evidence>
<dbReference type="PANTHER" id="PTHR10237:SF15">
    <property type="entry name" value="LD37257P"/>
    <property type="match status" value="1"/>
</dbReference>
<keyword evidence="3" id="KW-0862">Zinc</keyword>
<dbReference type="GO" id="GO:0008270">
    <property type="term" value="F:zinc ion binding"/>
    <property type="evidence" value="ECO:0007669"/>
    <property type="project" value="UniProtKB-KW"/>
</dbReference>
<dbReference type="PROSITE" id="PS50865">
    <property type="entry name" value="ZF_MYND_2"/>
    <property type="match status" value="1"/>
</dbReference>
<dbReference type="GO" id="GO:0000981">
    <property type="term" value="F:DNA-binding transcription factor activity, RNA polymerase II-specific"/>
    <property type="evidence" value="ECO:0007669"/>
    <property type="project" value="TreeGrafter"/>
</dbReference>
<evidence type="ECO:0000256" key="1">
    <source>
        <dbReference type="ARBA" id="ARBA00022723"/>
    </source>
</evidence>
<reference evidence="6 7" key="1">
    <citation type="submission" date="2014-04" db="EMBL/GenBank/DDBJ databases">
        <authorList>
            <consortium name="DOE Joint Genome Institute"/>
            <person name="Kuo A."/>
            <person name="Tarkka M."/>
            <person name="Buscot F."/>
            <person name="Kohler A."/>
            <person name="Nagy L.G."/>
            <person name="Floudas D."/>
            <person name="Copeland A."/>
            <person name="Barry K.W."/>
            <person name="Cichocki N."/>
            <person name="Veneault-Fourrey C."/>
            <person name="LaButti K."/>
            <person name="Lindquist E.A."/>
            <person name="Lipzen A."/>
            <person name="Lundell T."/>
            <person name="Morin E."/>
            <person name="Murat C."/>
            <person name="Sun H."/>
            <person name="Tunlid A."/>
            <person name="Henrissat B."/>
            <person name="Grigoriev I.V."/>
            <person name="Hibbett D.S."/>
            <person name="Martin F."/>
            <person name="Nordberg H.P."/>
            <person name="Cantor M.N."/>
            <person name="Hua S.X."/>
        </authorList>
    </citation>
    <scope>NUCLEOTIDE SEQUENCE [LARGE SCALE GENOMIC DNA]</scope>
    <source>
        <strain evidence="6 7">F 1598</strain>
    </source>
</reference>
<protein>
    <recommendedName>
        <fullName evidence="5">MYND-type domain-containing protein</fullName>
    </recommendedName>
</protein>
<keyword evidence="1" id="KW-0479">Metal-binding</keyword>
<dbReference type="InterPro" id="IPR002893">
    <property type="entry name" value="Znf_MYND"/>
</dbReference>
<feature type="domain" description="MYND-type" evidence="5">
    <location>
        <begin position="7"/>
        <end position="44"/>
    </location>
</feature>
<keyword evidence="7" id="KW-1185">Reference proteome</keyword>
<dbReference type="OrthoDB" id="2212237at2759"/>
<evidence type="ECO:0000256" key="4">
    <source>
        <dbReference type="PROSITE-ProRule" id="PRU00134"/>
    </source>
</evidence>
<evidence type="ECO:0000313" key="7">
    <source>
        <dbReference type="Proteomes" id="UP000054166"/>
    </source>
</evidence>
<dbReference type="GO" id="GO:0005634">
    <property type="term" value="C:nucleus"/>
    <property type="evidence" value="ECO:0007669"/>
    <property type="project" value="TreeGrafter"/>
</dbReference>
<name>A0A0C3FQR0_PILCF</name>
<dbReference type="EMBL" id="KN832996">
    <property type="protein sequence ID" value="KIM82054.1"/>
    <property type="molecule type" value="Genomic_DNA"/>
</dbReference>
<evidence type="ECO:0000313" key="6">
    <source>
        <dbReference type="EMBL" id="KIM82054.1"/>
    </source>
</evidence>
<dbReference type="InterPro" id="IPR024119">
    <property type="entry name" value="TF_DEAF-1"/>
</dbReference>
<dbReference type="PANTHER" id="PTHR10237">
    <property type="entry name" value="DEFORMED EPIDERMAL AUTOREGULATORY FACTOR 1 HOMOLOG SUPPRESSIN"/>
    <property type="match status" value="1"/>
</dbReference>
<keyword evidence="2 4" id="KW-0863">Zinc-finger</keyword>
<dbReference type="SUPFAM" id="SSF144232">
    <property type="entry name" value="HIT/MYND zinc finger-like"/>
    <property type="match status" value="1"/>
</dbReference>
<dbReference type="STRING" id="765440.A0A0C3FQR0"/>
<dbReference type="HOGENOM" id="CLU_105955_0_0_1"/>
<accession>A0A0C3FQR0</accession>
<sequence length="204" mass="23031">MSTSAQCTKCSRVATLSQCSRCKSAKYCSTECQRTDWPSHRPQCRPPSIQGIVIGCNNDRYGGTFRPIDIQPTHPIHSAGQVSPVSRVVGLPIIIYRHTHADDGGTELDNLIATHLMIDPTDGYAPLDWQRAVGTVTVKREDGQPLSPEAIETIWMYNDHLLNLFGDGRTPHVTRDRFRKYCKKYKEERLLNGYDSFRDMPVPL</sequence>
<evidence type="ECO:0000256" key="2">
    <source>
        <dbReference type="ARBA" id="ARBA00022771"/>
    </source>
</evidence>
<proteinExistence type="predicted"/>